<dbReference type="GeneID" id="102211586"/>
<evidence type="ECO:0000313" key="3">
    <source>
        <dbReference type="RefSeq" id="XP_013763656.1"/>
    </source>
</evidence>
<keyword evidence="3" id="KW-0067">ATP-binding</keyword>
<keyword evidence="2" id="KW-1185">Reference proteome</keyword>
<protein>
    <submittedName>
        <fullName evidence="3">Probable ATP-dependent RNA helicase DDX27 isoform X2</fullName>
    </submittedName>
</protein>
<sequence length="83" mass="9449">MFAERAAKRERRPKRARAMPEDEAPTKANQKAGKGGKKSVFDKELTNTSSKALKQYRAGPSFADRKRLGVDRKRPGSSRFRRK</sequence>
<dbReference type="RefSeq" id="XP_013763656.1">
    <property type="nucleotide sequence ID" value="XM_013908202.1"/>
</dbReference>
<proteinExistence type="predicted"/>
<reference evidence="3" key="1">
    <citation type="submission" date="2025-08" db="UniProtKB">
        <authorList>
            <consortium name="RefSeq"/>
        </authorList>
    </citation>
    <scope>IDENTIFICATION</scope>
</reference>
<evidence type="ECO:0000313" key="2">
    <source>
        <dbReference type="Proteomes" id="UP000695023"/>
    </source>
</evidence>
<name>A0A9Y6J614_9CICH</name>
<feature type="region of interest" description="Disordered" evidence="1">
    <location>
        <begin position="1"/>
        <end position="83"/>
    </location>
</feature>
<evidence type="ECO:0000256" key="1">
    <source>
        <dbReference type="SAM" id="MobiDB-lite"/>
    </source>
</evidence>
<accession>A0A9Y6J614</accession>
<organism evidence="2 3">
    <name type="scientific">Pundamilia nyererei</name>
    <dbReference type="NCBI Taxonomy" id="303518"/>
    <lineage>
        <taxon>Eukaryota</taxon>
        <taxon>Metazoa</taxon>
        <taxon>Chordata</taxon>
        <taxon>Craniata</taxon>
        <taxon>Vertebrata</taxon>
        <taxon>Euteleostomi</taxon>
        <taxon>Actinopterygii</taxon>
        <taxon>Neopterygii</taxon>
        <taxon>Teleostei</taxon>
        <taxon>Neoteleostei</taxon>
        <taxon>Acanthomorphata</taxon>
        <taxon>Ovalentaria</taxon>
        <taxon>Cichlomorphae</taxon>
        <taxon>Cichliformes</taxon>
        <taxon>Cichlidae</taxon>
        <taxon>African cichlids</taxon>
        <taxon>Pseudocrenilabrinae</taxon>
        <taxon>Haplochromini</taxon>
        <taxon>Pundamilia</taxon>
    </lineage>
</organism>
<keyword evidence="3" id="KW-0347">Helicase</keyword>
<keyword evidence="3" id="KW-0547">Nucleotide-binding</keyword>
<feature type="compositionally biased region" description="Basic and acidic residues" evidence="1">
    <location>
        <begin position="63"/>
        <end position="74"/>
    </location>
</feature>
<dbReference type="AlphaFoldDB" id="A0A9Y6J614"/>
<feature type="compositionally biased region" description="Basic residues" evidence="1">
    <location>
        <begin position="8"/>
        <end position="17"/>
    </location>
</feature>
<dbReference type="Proteomes" id="UP000695023">
    <property type="component" value="Unplaced"/>
</dbReference>
<keyword evidence="3" id="KW-0378">Hydrolase</keyword>
<gene>
    <name evidence="3" type="primary">LOC102211586</name>
</gene>
<dbReference type="GO" id="GO:0004386">
    <property type="term" value="F:helicase activity"/>
    <property type="evidence" value="ECO:0007669"/>
    <property type="project" value="UniProtKB-KW"/>
</dbReference>